<gene>
    <name evidence="1" type="ORF">BMW23_0466</name>
</gene>
<name>A0A2H4UUD2_9VIRU</name>
<proteinExistence type="predicted"/>
<accession>A0A2H4UUD2</accession>
<keyword evidence="2" id="KW-1185">Reference proteome</keyword>
<protein>
    <submittedName>
        <fullName evidence="1">Uncharacterized protein</fullName>
    </submittedName>
</protein>
<evidence type="ECO:0000313" key="1">
    <source>
        <dbReference type="EMBL" id="ATZ80518.1"/>
    </source>
</evidence>
<reference evidence="1" key="1">
    <citation type="journal article" date="2017" name="Elife">
        <title>The kinetoplastid-infecting Bodo saltans virus (BsV), a window into the most abundant giant viruses in the sea.</title>
        <authorList>
            <person name="Deeg C.M."/>
            <person name="Chow C.-E.T."/>
            <person name="Suttle C.A."/>
        </authorList>
    </citation>
    <scope>NUCLEOTIDE SEQUENCE</scope>
    <source>
        <strain evidence="1">NG1</strain>
    </source>
</reference>
<dbReference type="Proteomes" id="UP000240325">
    <property type="component" value="Segment"/>
</dbReference>
<evidence type="ECO:0000313" key="2">
    <source>
        <dbReference type="Proteomes" id="UP000240325"/>
    </source>
</evidence>
<dbReference type="EMBL" id="MF782455">
    <property type="protein sequence ID" value="ATZ80518.1"/>
    <property type="molecule type" value="Genomic_DNA"/>
</dbReference>
<sequence>MQSISFFDKIFYFVKYKINENNLLNPYKKIIINNNVSSTFVSENTRIMNKIYNNNNKIYNKWDAKKKVIIHYHGKERSFYTVINAISFNDIHAQIKEIASNSTKFKKKNICKSNTKIIKSICFIKKDNSVIDITEIINEFIECDTDITFNDILLLIEESNVRTIDITYFNNSFDFDDFDEKNIKINYDGQNINIISKYLHTP</sequence>
<organism evidence="1">
    <name type="scientific">Bodo saltans virus</name>
    <dbReference type="NCBI Taxonomy" id="2024608"/>
    <lineage>
        <taxon>Viruses</taxon>
        <taxon>Varidnaviria</taxon>
        <taxon>Bamfordvirae</taxon>
        <taxon>Nucleocytoviricota</taxon>
        <taxon>Megaviricetes</taxon>
        <taxon>Imitervirales</taxon>
        <taxon>Mimiviridae</taxon>
        <taxon>Klosneuvirinae</taxon>
        <taxon>Theiavirus</taxon>
        <taxon>Theiavirus salishense</taxon>
    </lineage>
</organism>